<organism evidence="1 2">
    <name type="scientific">Periconia digitata</name>
    <dbReference type="NCBI Taxonomy" id="1303443"/>
    <lineage>
        <taxon>Eukaryota</taxon>
        <taxon>Fungi</taxon>
        <taxon>Dikarya</taxon>
        <taxon>Ascomycota</taxon>
        <taxon>Pezizomycotina</taxon>
        <taxon>Dothideomycetes</taxon>
        <taxon>Pleosporomycetidae</taxon>
        <taxon>Pleosporales</taxon>
        <taxon>Massarineae</taxon>
        <taxon>Periconiaceae</taxon>
        <taxon>Periconia</taxon>
    </lineage>
</organism>
<dbReference type="PANTHER" id="PTHR38797">
    <property type="entry name" value="NUCLEAR PORE COMPLEX PROTEIN NUP85-RELATED"/>
    <property type="match status" value="1"/>
</dbReference>
<dbReference type="InterPro" id="IPR053204">
    <property type="entry name" value="Oxopyrrolidines_Biosynth-assoc"/>
</dbReference>
<protein>
    <submittedName>
        <fullName evidence="1">Uncharacterized protein</fullName>
    </submittedName>
</protein>
<evidence type="ECO:0000313" key="1">
    <source>
        <dbReference type="EMBL" id="CAI6258716.1"/>
    </source>
</evidence>
<accession>A0A9W4XDZ5</accession>
<dbReference type="AlphaFoldDB" id="A0A9W4XDZ5"/>
<dbReference type="PANTHER" id="PTHR38797:SF4">
    <property type="entry name" value="NUCLEAR PORE COMPLEX PROTEIN NUP85"/>
    <property type="match status" value="1"/>
</dbReference>
<dbReference type="EMBL" id="CAOQHR010000001">
    <property type="protein sequence ID" value="CAI6258716.1"/>
    <property type="molecule type" value="Genomic_DNA"/>
</dbReference>
<proteinExistence type="predicted"/>
<comment type="caution">
    <text evidence="1">The sequence shown here is derived from an EMBL/GenBank/DDBJ whole genome shotgun (WGS) entry which is preliminary data.</text>
</comment>
<keyword evidence="2" id="KW-1185">Reference proteome</keyword>
<name>A0A9W4XDZ5_9PLEO</name>
<dbReference type="Pfam" id="PF12311">
    <property type="entry name" value="DUF3632"/>
    <property type="match status" value="1"/>
</dbReference>
<evidence type="ECO:0000313" key="2">
    <source>
        <dbReference type="Proteomes" id="UP001152607"/>
    </source>
</evidence>
<dbReference type="InterPro" id="IPR022085">
    <property type="entry name" value="OpdG"/>
</dbReference>
<reference evidence="1" key="1">
    <citation type="submission" date="2023-01" db="EMBL/GenBank/DDBJ databases">
        <authorList>
            <person name="Van Ghelder C."/>
            <person name="Rancurel C."/>
        </authorList>
    </citation>
    <scope>NUCLEOTIDE SEQUENCE</scope>
    <source>
        <strain evidence="1">CNCM I-4278</strain>
    </source>
</reference>
<sequence length="307" mass="34029">MIPQPKQIEEALSSTLTYPQKIDKIAQIRRWFQPKEDSKIYPQIQTFLSTSDLSHDTFLPQLTAPIDEALSTASHADDLESTWWDLWNSILHASKRIPYSTSSTQHERLASLVEALKSHQDPTPNNLSSPAWSSLPWLHLAVREAFNDTPHDDDDSPPSSPALLALEASAFANLNYFLATLTSSQVAGFANPFALWSLRSALETDFSTTPWCFDARVPAAAVWVTGAIGRIVYETEIDMTPPQGSRQGNPGKGGELWDGVSGFGKERWGFWKKRFGDVLGIDGVSKETREVAKRAVEGMEGVEQGKK</sequence>
<gene>
    <name evidence="1" type="ORF">PDIGIT_LOCUS1258</name>
</gene>
<dbReference type="OrthoDB" id="3350591at2759"/>
<dbReference type="Proteomes" id="UP001152607">
    <property type="component" value="Unassembled WGS sequence"/>
</dbReference>